<gene>
    <name evidence="2" type="ORF">GCM10012285_61580</name>
</gene>
<dbReference type="GeneID" id="301551831"/>
<dbReference type="Proteomes" id="UP000600080">
    <property type="component" value="Unassembled WGS sequence"/>
</dbReference>
<sequence length="597" mass="64863">MAFLRTRDYSLADTYSSADLARLTGLSRGRISQLRADTGPDTLPEPDAEASTPARPLWRGDTVARWCARTGRRLPPRTASWLLPGPDGPHLRRDGHTTLQLRQEDLPDHPDLQRPPIDVHVTRYTTHGVYEPHVWVATVLVPGHTNTLLGWPHAWPHGNPLRNLVHEILTDIDTDPDPSVAGGLLGTLVLLPTLAEPQYTSLFWEVRLLDLYTADADDHADEDLQRRLRRLRPNDAELSDLVRALGHRLPWWPPGCATPSLAASWSPDGPHTPEHVPPPLASAQAFLRRCHRAAADLDSTLRASVRELGNSLWHSAISGWTRGGFPDHAALPENCDATIWQTAVEFNLEPAPAINGDFWDGLEWVMEHAPSQRLAADALRYFGDPSSAGTVVVDTTLLPQPIKAALTENVSTDTPAGLNGSYRAQRVLDALDAHPHAAAGTFLGTWPAPAGPPWCAVSPEPQLTALHVPRTMPAPGPPTGTPLEAVLLRTAAHGAHSSAPAIGFVVTDQDQVMLLPGMGRAAELAAAVEHVVWHPGEQTLVVGLMPSANERLIAAVEALVETGPRTTPWEQLTAVVGPHPNDVYCRYCRRGQPDENS</sequence>
<reference evidence="3" key="1">
    <citation type="journal article" date="2019" name="Int. J. Syst. Evol. Microbiol.">
        <title>The Global Catalogue of Microorganisms (GCM) 10K type strain sequencing project: providing services to taxonomists for standard genome sequencing and annotation.</title>
        <authorList>
            <consortium name="The Broad Institute Genomics Platform"/>
            <consortium name="The Broad Institute Genome Sequencing Center for Infectious Disease"/>
            <person name="Wu L."/>
            <person name="Ma J."/>
        </authorList>
    </citation>
    <scope>NUCLEOTIDE SEQUENCE [LARGE SCALE GENOMIC DNA]</scope>
    <source>
        <strain evidence="3">CGMCC 4.7323</strain>
    </source>
</reference>
<evidence type="ECO:0000256" key="1">
    <source>
        <dbReference type="SAM" id="MobiDB-lite"/>
    </source>
</evidence>
<accession>A0ABQ2JZF6</accession>
<comment type="caution">
    <text evidence="2">The sequence shown here is derived from an EMBL/GenBank/DDBJ whole genome shotgun (WGS) entry which is preliminary data.</text>
</comment>
<name>A0ABQ2JZF6_9ACTN</name>
<dbReference type="RefSeq" id="WP_189103650.1">
    <property type="nucleotide sequence ID" value="NZ_BMND01000044.1"/>
</dbReference>
<feature type="region of interest" description="Disordered" evidence="1">
    <location>
        <begin position="34"/>
        <end position="54"/>
    </location>
</feature>
<evidence type="ECO:0000313" key="3">
    <source>
        <dbReference type="Proteomes" id="UP000600080"/>
    </source>
</evidence>
<proteinExistence type="predicted"/>
<evidence type="ECO:0000313" key="2">
    <source>
        <dbReference type="EMBL" id="GGN61963.1"/>
    </source>
</evidence>
<organism evidence="2 3">
    <name type="scientific">Streptomyces kronopolitis</name>
    <dbReference type="NCBI Taxonomy" id="1612435"/>
    <lineage>
        <taxon>Bacteria</taxon>
        <taxon>Bacillati</taxon>
        <taxon>Actinomycetota</taxon>
        <taxon>Actinomycetes</taxon>
        <taxon>Kitasatosporales</taxon>
        <taxon>Streptomycetaceae</taxon>
        <taxon>Streptomyces</taxon>
    </lineage>
</organism>
<keyword evidence="3" id="KW-1185">Reference proteome</keyword>
<protein>
    <submittedName>
        <fullName evidence="2">Uncharacterized protein</fullName>
    </submittedName>
</protein>
<dbReference type="EMBL" id="BMND01000044">
    <property type="protein sequence ID" value="GGN61963.1"/>
    <property type="molecule type" value="Genomic_DNA"/>
</dbReference>